<accession>A0A6J7G0K8</accession>
<evidence type="ECO:0000256" key="3">
    <source>
        <dbReference type="ARBA" id="ARBA00022741"/>
    </source>
</evidence>
<dbReference type="Pfam" id="PF00749">
    <property type="entry name" value="tRNA-synt_1c"/>
    <property type="match status" value="1"/>
</dbReference>
<dbReference type="EMBL" id="CAFBMR010000001">
    <property type="protein sequence ID" value="CAB4899898.1"/>
    <property type="molecule type" value="Genomic_DNA"/>
</dbReference>
<dbReference type="InterPro" id="IPR020058">
    <property type="entry name" value="Glu/Gln-tRNA-synth_Ib_cat-dom"/>
</dbReference>
<dbReference type="PRINTS" id="PR00987">
    <property type="entry name" value="TRNASYNTHGLU"/>
</dbReference>
<organism evidence="8">
    <name type="scientific">freshwater metagenome</name>
    <dbReference type="NCBI Taxonomy" id="449393"/>
    <lineage>
        <taxon>unclassified sequences</taxon>
        <taxon>metagenomes</taxon>
        <taxon>ecological metagenomes</taxon>
    </lineage>
</organism>
<dbReference type="GO" id="GO:0005524">
    <property type="term" value="F:ATP binding"/>
    <property type="evidence" value="ECO:0007669"/>
    <property type="project" value="UniProtKB-KW"/>
</dbReference>
<dbReference type="AlphaFoldDB" id="A0A6J7G0K8"/>
<evidence type="ECO:0000256" key="2">
    <source>
        <dbReference type="ARBA" id="ARBA00022723"/>
    </source>
</evidence>
<name>A0A6J7G0K8_9ZZZZ</name>
<dbReference type="PANTHER" id="PTHR43311">
    <property type="entry name" value="GLUTAMATE--TRNA LIGASE"/>
    <property type="match status" value="1"/>
</dbReference>
<evidence type="ECO:0000256" key="6">
    <source>
        <dbReference type="ARBA" id="ARBA00023146"/>
    </source>
</evidence>
<reference evidence="8" key="1">
    <citation type="submission" date="2020-05" db="EMBL/GenBank/DDBJ databases">
        <authorList>
            <person name="Chiriac C."/>
            <person name="Salcher M."/>
            <person name="Ghai R."/>
            <person name="Kavagutti S V."/>
        </authorList>
    </citation>
    <scope>NUCLEOTIDE SEQUENCE</scope>
</reference>
<gene>
    <name evidence="8" type="ORF">UFOPK3610_00061</name>
</gene>
<dbReference type="SUPFAM" id="SSF52374">
    <property type="entry name" value="Nucleotidylyl transferase"/>
    <property type="match status" value="1"/>
</dbReference>
<dbReference type="InterPro" id="IPR014729">
    <property type="entry name" value="Rossmann-like_a/b/a_fold"/>
</dbReference>
<evidence type="ECO:0000256" key="4">
    <source>
        <dbReference type="ARBA" id="ARBA00022833"/>
    </source>
</evidence>
<evidence type="ECO:0000313" key="8">
    <source>
        <dbReference type="EMBL" id="CAB4899898.1"/>
    </source>
</evidence>
<evidence type="ECO:0000256" key="5">
    <source>
        <dbReference type="ARBA" id="ARBA00022840"/>
    </source>
</evidence>
<keyword evidence="2" id="KW-0479">Metal-binding</keyword>
<keyword evidence="4" id="KW-0862">Zinc</keyword>
<dbReference type="InterPro" id="IPR049940">
    <property type="entry name" value="GluQ/Sye"/>
</dbReference>
<dbReference type="GO" id="GO:0006424">
    <property type="term" value="P:glutamyl-tRNA aminoacylation"/>
    <property type="evidence" value="ECO:0007669"/>
    <property type="project" value="TreeGrafter"/>
</dbReference>
<protein>
    <submittedName>
        <fullName evidence="8">Unannotated protein</fullName>
    </submittedName>
</protein>
<dbReference type="Gene3D" id="3.40.50.620">
    <property type="entry name" value="HUPs"/>
    <property type="match status" value="1"/>
</dbReference>
<dbReference type="GO" id="GO:0005829">
    <property type="term" value="C:cytosol"/>
    <property type="evidence" value="ECO:0007669"/>
    <property type="project" value="TreeGrafter"/>
</dbReference>
<keyword evidence="6" id="KW-0030">Aminoacyl-tRNA synthetase</keyword>
<feature type="domain" description="Glutamyl/glutaminyl-tRNA synthetase class Ib catalytic" evidence="7">
    <location>
        <begin position="2"/>
        <end position="238"/>
    </location>
</feature>
<proteinExistence type="predicted"/>
<keyword evidence="5" id="KW-0067">ATP-binding</keyword>
<sequence length="240" mass="26564">MVTRIAPTPSGFLHAGNRYNFRLTANLAEEHEIPLALRIDDVDAARYQSVYADDIFNVLHDLNIAWSIGPRDTADFEAHWSQRQKTNYYRAELALLRNSSVETYACRCSRSMISSVPSGGCPGQCRTAQHELVAHESALRVHVPIGTTISVNDVEVHLDSELGDFVIWRRDDLPAYQLVSVIEDRDLGTTHIVRGEDLLTSTAAQIFIASSLGAENLGTAHYVHHPLLTDASGAKLSKSR</sequence>
<evidence type="ECO:0000259" key="7">
    <source>
        <dbReference type="Pfam" id="PF00749"/>
    </source>
</evidence>
<evidence type="ECO:0000256" key="1">
    <source>
        <dbReference type="ARBA" id="ARBA00022598"/>
    </source>
</evidence>
<dbReference type="GO" id="GO:0004818">
    <property type="term" value="F:glutamate-tRNA ligase activity"/>
    <property type="evidence" value="ECO:0007669"/>
    <property type="project" value="TreeGrafter"/>
</dbReference>
<keyword evidence="3" id="KW-0547">Nucleotide-binding</keyword>
<dbReference type="PANTHER" id="PTHR43311:SF1">
    <property type="entry name" value="GLUTAMYL-Q TRNA(ASP) SYNTHETASE"/>
    <property type="match status" value="1"/>
</dbReference>
<dbReference type="InterPro" id="IPR000924">
    <property type="entry name" value="Glu/Gln-tRNA-synth"/>
</dbReference>
<keyword evidence="1" id="KW-0436">Ligase</keyword>